<dbReference type="InterPro" id="IPR003651">
    <property type="entry name" value="Endonuclease3_FeS-loop_motif"/>
</dbReference>
<dbReference type="GO" id="GO:0034039">
    <property type="term" value="F:8-oxo-7,8-dihydroguanine DNA N-glycosylase activity"/>
    <property type="evidence" value="ECO:0007669"/>
    <property type="project" value="TreeGrafter"/>
</dbReference>
<dbReference type="OrthoDB" id="10248838at2759"/>
<gene>
    <name evidence="16" type="ORF">BDP27DRAFT_1326478</name>
</gene>
<keyword evidence="10" id="KW-0408">Iron</keyword>
<feature type="region of interest" description="Disordered" evidence="14">
    <location>
        <begin position="1"/>
        <end position="54"/>
    </location>
</feature>
<dbReference type="InterPro" id="IPR023170">
    <property type="entry name" value="HhH_base_excis_C"/>
</dbReference>
<dbReference type="SUPFAM" id="SSF55811">
    <property type="entry name" value="Nudix"/>
    <property type="match status" value="1"/>
</dbReference>
<evidence type="ECO:0000256" key="11">
    <source>
        <dbReference type="ARBA" id="ARBA00023014"/>
    </source>
</evidence>
<dbReference type="PROSITE" id="PS01155">
    <property type="entry name" value="ENDONUCLEASE_III_2"/>
    <property type="match status" value="1"/>
</dbReference>
<dbReference type="InterPro" id="IPR003265">
    <property type="entry name" value="HhH-GPD_domain"/>
</dbReference>
<dbReference type="GO" id="GO:0035485">
    <property type="term" value="F:adenine/guanine mispair binding"/>
    <property type="evidence" value="ECO:0007669"/>
    <property type="project" value="TreeGrafter"/>
</dbReference>
<keyword evidence="17" id="KW-1185">Reference proteome</keyword>
<dbReference type="SUPFAM" id="SSF48150">
    <property type="entry name" value="DNA-glycosylase"/>
    <property type="match status" value="1"/>
</dbReference>
<dbReference type="GO" id="GO:0006298">
    <property type="term" value="P:mismatch repair"/>
    <property type="evidence" value="ECO:0007669"/>
    <property type="project" value="TreeGrafter"/>
</dbReference>
<evidence type="ECO:0000256" key="12">
    <source>
        <dbReference type="ARBA" id="ARBA00023204"/>
    </source>
</evidence>
<dbReference type="AlphaFoldDB" id="A0A9P5PRW9"/>
<dbReference type="InterPro" id="IPR044298">
    <property type="entry name" value="MIG/MutY"/>
</dbReference>
<dbReference type="PANTHER" id="PTHR42944">
    <property type="entry name" value="ADENINE DNA GLYCOSYLASE"/>
    <property type="match status" value="1"/>
</dbReference>
<dbReference type="SMART" id="SM00478">
    <property type="entry name" value="ENDO3c"/>
    <property type="match status" value="1"/>
</dbReference>
<evidence type="ECO:0000256" key="8">
    <source>
        <dbReference type="ARBA" id="ARBA00022763"/>
    </source>
</evidence>
<evidence type="ECO:0000256" key="14">
    <source>
        <dbReference type="SAM" id="MobiDB-lite"/>
    </source>
</evidence>
<dbReference type="GO" id="GO:0000701">
    <property type="term" value="F:purine-specific mismatch base pair DNA N-glycosylase activity"/>
    <property type="evidence" value="ECO:0007669"/>
    <property type="project" value="UniProtKB-EC"/>
</dbReference>
<dbReference type="Pfam" id="PF00730">
    <property type="entry name" value="HhH-GPD"/>
    <property type="match status" value="1"/>
</dbReference>
<evidence type="ECO:0000256" key="9">
    <source>
        <dbReference type="ARBA" id="ARBA00022801"/>
    </source>
</evidence>
<dbReference type="GO" id="GO:0046872">
    <property type="term" value="F:metal ion binding"/>
    <property type="evidence" value="ECO:0007669"/>
    <property type="project" value="UniProtKB-KW"/>
</dbReference>
<dbReference type="Gene3D" id="1.10.1670.10">
    <property type="entry name" value="Helix-hairpin-Helix base-excision DNA repair enzymes (C-terminal)"/>
    <property type="match status" value="1"/>
</dbReference>
<keyword evidence="11" id="KW-0411">Iron-sulfur</keyword>
<comment type="catalytic activity">
    <reaction evidence="1">
        <text>Hydrolyzes free adenine bases from 7,8-dihydro-8-oxoguanine:adenine mismatched double-stranded DNA, leaving an apurinic site.</text>
        <dbReference type="EC" id="3.2.2.31"/>
    </reaction>
</comment>
<dbReference type="InterPro" id="IPR011257">
    <property type="entry name" value="DNA_glycosylase"/>
</dbReference>
<keyword evidence="13" id="KW-0326">Glycosidase</keyword>
<dbReference type="CDD" id="cd00056">
    <property type="entry name" value="ENDO3c"/>
    <property type="match status" value="1"/>
</dbReference>
<dbReference type="Proteomes" id="UP000772434">
    <property type="component" value="Unassembled WGS sequence"/>
</dbReference>
<reference evidence="16" key="1">
    <citation type="submission" date="2020-11" db="EMBL/GenBank/DDBJ databases">
        <authorList>
            <consortium name="DOE Joint Genome Institute"/>
            <person name="Ahrendt S."/>
            <person name="Riley R."/>
            <person name="Andreopoulos W."/>
            <person name="Labutti K."/>
            <person name="Pangilinan J."/>
            <person name="Ruiz-Duenas F.J."/>
            <person name="Barrasa J.M."/>
            <person name="Sanchez-Garcia M."/>
            <person name="Camarero S."/>
            <person name="Miyauchi S."/>
            <person name="Serrano A."/>
            <person name="Linde D."/>
            <person name="Babiker R."/>
            <person name="Drula E."/>
            <person name="Ayuso-Fernandez I."/>
            <person name="Pacheco R."/>
            <person name="Padilla G."/>
            <person name="Ferreira P."/>
            <person name="Barriuso J."/>
            <person name="Kellner H."/>
            <person name="Castanera R."/>
            <person name="Alfaro M."/>
            <person name="Ramirez L."/>
            <person name="Pisabarro A.G."/>
            <person name="Kuo A."/>
            <person name="Tritt A."/>
            <person name="Lipzen A."/>
            <person name="He G."/>
            <person name="Yan M."/>
            <person name="Ng V."/>
            <person name="Cullen D."/>
            <person name="Martin F."/>
            <person name="Rosso M.-N."/>
            <person name="Henrissat B."/>
            <person name="Hibbett D."/>
            <person name="Martinez A.T."/>
            <person name="Grigoriev I.V."/>
        </authorList>
    </citation>
    <scope>NUCLEOTIDE SEQUENCE</scope>
    <source>
        <strain evidence="16">AH 40177</strain>
    </source>
</reference>
<evidence type="ECO:0000256" key="5">
    <source>
        <dbReference type="ARBA" id="ARBA00022023"/>
    </source>
</evidence>
<evidence type="ECO:0000256" key="1">
    <source>
        <dbReference type="ARBA" id="ARBA00000843"/>
    </source>
</evidence>
<evidence type="ECO:0000259" key="15">
    <source>
        <dbReference type="SMART" id="SM00478"/>
    </source>
</evidence>
<dbReference type="GO" id="GO:0005634">
    <property type="term" value="C:nucleus"/>
    <property type="evidence" value="ECO:0007669"/>
    <property type="project" value="TreeGrafter"/>
</dbReference>
<name>A0A9P5PRW9_9AGAR</name>
<evidence type="ECO:0000256" key="2">
    <source>
        <dbReference type="ARBA" id="ARBA00001966"/>
    </source>
</evidence>
<evidence type="ECO:0000313" key="17">
    <source>
        <dbReference type="Proteomes" id="UP000772434"/>
    </source>
</evidence>
<evidence type="ECO:0000256" key="6">
    <source>
        <dbReference type="ARBA" id="ARBA00022485"/>
    </source>
</evidence>
<dbReference type="PANTHER" id="PTHR42944:SF1">
    <property type="entry name" value="ADENINE DNA GLYCOSYLASE"/>
    <property type="match status" value="1"/>
</dbReference>
<evidence type="ECO:0000256" key="10">
    <source>
        <dbReference type="ARBA" id="ARBA00023004"/>
    </source>
</evidence>
<comment type="cofactor">
    <cofactor evidence="2">
        <name>[4Fe-4S] cluster</name>
        <dbReference type="ChEBI" id="CHEBI:49883"/>
    </cofactor>
</comment>
<comment type="similarity">
    <text evidence="3">Belongs to the Nth/MutY family.</text>
</comment>
<feature type="domain" description="HhH-GPD" evidence="15">
    <location>
        <begin position="105"/>
        <end position="270"/>
    </location>
</feature>
<evidence type="ECO:0000256" key="4">
    <source>
        <dbReference type="ARBA" id="ARBA00012045"/>
    </source>
</evidence>
<evidence type="ECO:0000256" key="3">
    <source>
        <dbReference type="ARBA" id="ARBA00008343"/>
    </source>
</evidence>
<keyword evidence="7" id="KW-0479">Metal-binding</keyword>
<dbReference type="InterPro" id="IPR015797">
    <property type="entry name" value="NUDIX_hydrolase-like_dom_sf"/>
</dbReference>
<dbReference type="SMART" id="SM00525">
    <property type="entry name" value="FES"/>
    <property type="match status" value="1"/>
</dbReference>
<dbReference type="InterPro" id="IPR004036">
    <property type="entry name" value="Endonuclease-III-like_CS2"/>
</dbReference>
<keyword evidence="12" id="KW-0234">DNA repair</keyword>
<organism evidence="16 17">
    <name type="scientific">Rhodocollybia butyracea</name>
    <dbReference type="NCBI Taxonomy" id="206335"/>
    <lineage>
        <taxon>Eukaryota</taxon>
        <taxon>Fungi</taxon>
        <taxon>Dikarya</taxon>
        <taxon>Basidiomycota</taxon>
        <taxon>Agaricomycotina</taxon>
        <taxon>Agaricomycetes</taxon>
        <taxon>Agaricomycetidae</taxon>
        <taxon>Agaricales</taxon>
        <taxon>Marasmiineae</taxon>
        <taxon>Omphalotaceae</taxon>
        <taxon>Rhodocollybia</taxon>
    </lineage>
</organism>
<proteinExistence type="inferred from homology"/>
<keyword evidence="8" id="KW-0227">DNA damage</keyword>
<dbReference type="Gene3D" id="1.10.340.30">
    <property type="entry name" value="Hypothetical protein, domain 2"/>
    <property type="match status" value="1"/>
</dbReference>
<dbReference type="Gene3D" id="3.90.79.10">
    <property type="entry name" value="Nucleoside Triphosphate Pyrophosphohydrolase"/>
    <property type="match status" value="1"/>
</dbReference>
<dbReference type="EMBL" id="JADNRY010000056">
    <property type="protein sequence ID" value="KAF9068903.1"/>
    <property type="molecule type" value="Genomic_DNA"/>
</dbReference>
<evidence type="ECO:0000256" key="7">
    <source>
        <dbReference type="ARBA" id="ARBA00022723"/>
    </source>
</evidence>
<comment type="caution">
    <text evidence="16">The sequence shown here is derived from an EMBL/GenBank/DDBJ whole genome shotgun (WGS) entry which is preliminary data.</text>
</comment>
<evidence type="ECO:0000313" key="16">
    <source>
        <dbReference type="EMBL" id="KAF9068903.1"/>
    </source>
</evidence>
<keyword evidence="9" id="KW-0378">Hydrolase</keyword>
<sequence length="493" mass="54727">MAKRKRDQSEEDGEYNPGKSSRQSSKRGSKLIRDTNPNSLVTHEKEQSTRHSKSIHIVSKPLPIRRALLKWYATVRDSRGMPWRKPYDPNLRIEERSQRAYEVWQTQVATVIPYYQAWMVKFPTIADLANSSIEQVNALWKGLGYYSRASRLLQGAQKVVKDYQGIFPGNSKDMEQNIPGVGRYSAGAIASIAYGERVPVLDGNVHRLFSRFLALHALPKSKSTLDILWAAATAMVEREDDTPSDNPHSPANATDYPGDINQALIELGSTICKVRDPNCSVCPLGSWCGAYNETEIPLGDIEDLCTLCEPLPEGQGGVTAFPMKVEKKKARAELDIVSIVEWRSQEFRKFLLVRRPDKGLLAGLYEFPATSNIPSSKLKAAMSELAHKQLLDVLEDSVASYKGKKSKQKEGDLSAGSKYQITSIKPVGDGGDEPPQIKRPFTTQKHDVEGQDGMSLNAFWTSITDVANANIGTGVGKIWNLALSTFEKDIDSI</sequence>
<protein>
    <recommendedName>
        <fullName evidence="5">Adenine DNA glycosylase</fullName>
        <ecNumber evidence="4">3.2.2.31</ecNumber>
    </recommendedName>
</protein>
<dbReference type="GO" id="GO:0032357">
    <property type="term" value="F:oxidized purine DNA binding"/>
    <property type="evidence" value="ECO:0007669"/>
    <property type="project" value="TreeGrafter"/>
</dbReference>
<dbReference type="GO" id="GO:0051539">
    <property type="term" value="F:4 iron, 4 sulfur cluster binding"/>
    <property type="evidence" value="ECO:0007669"/>
    <property type="project" value="UniProtKB-KW"/>
</dbReference>
<dbReference type="GO" id="GO:0006285">
    <property type="term" value="P:base-excision repair, AP site formation"/>
    <property type="evidence" value="ECO:0007669"/>
    <property type="project" value="UniProtKB-ARBA"/>
</dbReference>
<accession>A0A9P5PRW9</accession>
<keyword evidence="6" id="KW-0004">4Fe-4S</keyword>
<dbReference type="EC" id="3.2.2.31" evidence="4"/>
<evidence type="ECO:0000256" key="13">
    <source>
        <dbReference type="ARBA" id="ARBA00023295"/>
    </source>
</evidence>